<feature type="repeat" description="WD" evidence="5">
    <location>
        <begin position="140"/>
        <end position="181"/>
    </location>
</feature>
<dbReference type="InterPro" id="IPR001680">
    <property type="entry name" value="WD40_rpt"/>
</dbReference>
<evidence type="ECO:0000256" key="1">
    <source>
        <dbReference type="ARBA" id="ARBA00004123"/>
    </source>
</evidence>
<dbReference type="InterPro" id="IPR057646">
    <property type="entry name" value="WD40_WDHD1_1st"/>
</dbReference>
<feature type="domain" description="WDHD1/CFT4 second beta-propeller" evidence="7">
    <location>
        <begin position="409"/>
        <end position="697"/>
    </location>
</feature>
<protein>
    <submittedName>
        <fullName evidence="11">Uncharacterized protein</fullName>
    </submittedName>
</protein>
<accession>A0A6U9Q628</accession>
<sequence>MAIEGAFAHLAGACQVCYVHGDETDQGERTEAMVTCGADALVKLWEGDEEQEPKLLEFHDEAVRAVAANPKGGNFASASEDCVVKMYAFPGGEFEGNVTRFSLPVNAIEFSSDGQLLAAAGEDDHIRIVTLSDNSIFRQIRTAFGPVKSLAYDPEGIYMACVSYDGTLEVWDIEENASVFRKKKSVDPSTGPTPSCAISWAKDGSCIYLPGSNGCVWKFMRRTWLESRLCEGKHLKALACVAVSTCGRFLASADVGGKLVVWSLSKERALAETDIGSSVSSIAWSSDNGVLAALDVDGQYFLWKDMTAGKHGGKSKDREKVTAEKEDPKDFLSDEAVDVDDDEEDIDDPHDFEDDSRGSLDDFIDDGDNEQEGTALQSERRRRRAADHPYDPLNTYRTTSLQAPQRQNAFQPSVTPVESGRRFLAYTMDGCITSRFVPESGHYSIDIAFHDTAKHPARIPMMTDYYGYTVAALGGNGAVFASPQRSEKSNSVVMFRPFDGWSSNDEWMFHLPVGEEVVCTALGDSWVACGTSKHLLRIFSSGGIQSSILALPGPIVSLAGHEERLMVVWHCGCPISGPSGVEQQLEFAVYTLTDNCKLFGGRVATSPGSELTWVGWTEAGVPATFDSEGELLLFNSSFGGTWTPVFSAKRERKSTSERYWIVGITSTQLHCVVCKAPATTPQVMPRPVLSRVDLSVPTLASDPATVDLEKENLLHNLNLENARGLLASGGGNSGQDEALRVLQASADKCKLRLFASACSADRLPRAYSLAESLNLQKALQGALEIANRSKLYSLSSKLQVLLENRLHLDTLRKAHLRTPTATGKTMLPESPAVETPEEIRTPGVRSDSQDSLHPNPYARNWDSLDRPTNPFLRPKKVQRQ</sequence>
<dbReference type="SUPFAM" id="SSF50978">
    <property type="entry name" value="WD40 repeat-like"/>
    <property type="match status" value="1"/>
</dbReference>
<feature type="compositionally biased region" description="Basic and acidic residues" evidence="6">
    <location>
        <begin position="314"/>
        <end position="332"/>
    </location>
</feature>
<feature type="region of interest" description="Disordered" evidence="6">
    <location>
        <begin position="817"/>
        <end position="880"/>
    </location>
</feature>
<name>A0A6U9Q628_9CHLO</name>
<gene>
    <name evidence="10" type="ORF">PSAL00342_LOCUS510</name>
    <name evidence="11" type="ORF">PSAL00342_LOCUS511</name>
</gene>
<proteinExistence type="predicted"/>
<evidence type="ECO:0000313" key="10">
    <source>
        <dbReference type="EMBL" id="CAE0606694.1"/>
    </source>
</evidence>
<dbReference type="Pfam" id="PF20946">
    <property type="entry name" value="Ctf4_C"/>
    <property type="match status" value="1"/>
</dbReference>
<evidence type="ECO:0000256" key="2">
    <source>
        <dbReference type="ARBA" id="ARBA00022574"/>
    </source>
</evidence>
<dbReference type="InterPro" id="IPR048591">
    <property type="entry name" value="WDHD1/CFT4_hel"/>
</dbReference>
<feature type="compositionally biased region" description="Polar residues" evidence="6">
    <location>
        <begin position="395"/>
        <end position="414"/>
    </location>
</feature>
<dbReference type="EMBL" id="HBIS01000604">
    <property type="protein sequence ID" value="CAE0606694.1"/>
    <property type="molecule type" value="Transcribed_RNA"/>
</dbReference>
<evidence type="ECO:0000259" key="7">
    <source>
        <dbReference type="Pfam" id="PF12341"/>
    </source>
</evidence>
<dbReference type="GO" id="GO:0006281">
    <property type="term" value="P:DNA repair"/>
    <property type="evidence" value="ECO:0007669"/>
    <property type="project" value="TreeGrafter"/>
</dbReference>
<dbReference type="InterPro" id="IPR036322">
    <property type="entry name" value="WD40_repeat_dom_sf"/>
</dbReference>
<dbReference type="InterPro" id="IPR015943">
    <property type="entry name" value="WD40/YVTN_repeat-like_dom_sf"/>
</dbReference>
<evidence type="ECO:0000256" key="6">
    <source>
        <dbReference type="SAM" id="MobiDB-lite"/>
    </source>
</evidence>
<dbReference type="EMBL" id="HBIS01000605">
    <property type="protein sequence ID" value="CAE0606695.1"/>
    <property type="molecule type" value="Transcribed_RNA"/>
</dbReference>
<reference evidence="11" key="1">
    <citation type="submission" date="2021-01" db="EMBL/GenBank/DDBJ databases">
        <authorList>
            <person name="Corre E."/>
            <person name="Pelletier E."/>
            <person name="Niang G."/>
            <person name="Scheremetjew M."/>
            <person name="Finn R."/>
            <person name="Kale V."/>
            <person name="Holt S."/>
            <person name="Cochrane G."/>
            <person name="Meng A."/>
            <person name="Brown T."/>
            <person name="Cohen L."/>
        </authorList>
    </citation>
    <scope>NUCLEOTIDE SEQUENCE</scope>
    <source>
        <strain evidence="11">CCMP1897</strain>
    </source>
</reference>
<dbReference type="Gene3D" id="2.130.10.10">
    <property type="entry name" value="YVTN repeat-like/Quinoprotein amine dehydrogenase"/>
    <property type="match status" value="2"/>
</dbReference>
<feature type="domain" description="WDHD1 first WD40" evidence="9">
    <location>
        <begin position="7"/>
        <end position="300"/>
    </location>
</feature>
<dbReference type="PANTHER" id="PTHR19932">
    <property type="entry name" value="WD REPEAT AND HMG-BOX DNA BINDING PROTEIN"/>
    <property type="match status" value="1"/>
</dbReference>
<evidence type="ECO:0000259" key="8">
    <source>
        <dbReference type="Pfam" id="PF20946"/>
    </source>
</evidence>
<dbReference type="PROSITE" id="PS50082">
    <property type="entry name" value="WD_REPEATS_2"/>
    <property type="match status" value="2"/>
</dbReference>
<keyword evidence="2 5" id="KW-0853">WD repeat</keyword>
<comment type="subcellular location">
    <subcellularLocation>
        <location evidence="1">Nucleus</location>
    </subcellularLocation>
</comment>
<dbReference type="Pfam" id="PF12341">
    <property type="entry name" value="Mcl1_mid"/>
    <property type="match status" value="1"/>
</dbReference>
<feature type="compositionally biased region" description="Acidic residues" evidence="6">
    <location>
        <begin position="362"/>
        <end position="371"/>
    </location>
</feature>
<organism evidence="11">
    <name type="scientific">Picocystis salinarum</name>
    <dbReference type="NCBI Taxonomy" id="88271"/>
    <lineage>
        <taxon>Eukaryota</taxon>
        <taxon>Viridiplantae</taxon>
        <taxon>Chlorophyta</taxon>
        <taxon>Picocystophyceae</taxon>
        <taxon>Picocystales</taxon>
        <taxon>Picocystaceae</taxon>
        <taxon>Picocystis</taxon>
    </lineage>
</organism>
<dbReference type="InterPro" id="IPR022100">
    <property type="entry name" value="WDHD1/CFT4_beta-prop_2nd"/>
</dbReference>
<dbReference type="GO" id="GO:0006261">
    <property type="term" value="P:DNA-templated DNA replication"/>
    <property type="evidence" value="ECO:0007669"/>
    <property type="project" value="TreeGrafter"/>
</dbReference>
<evidence type="ECO:0000259" key="9">
    <source>
        <dbReference type="Pfam" id="PF24817"/>
    </source>
</evidence>
<dbReference type="GO" id="GO:0043596">
    <property type="term" value="C:nuclear replication fork"/>
    <property type="evidence" value="ECO:0007669"/>
    <property type="project" value="TreeGrafter"/>
</dbReference>
<dbReference type="Pfam" id="PF24817">
    <property type="entry name" value="WD40_WDHD1_1st"/>
    <property type="match status" value="1"/>
</dbReference>
<dbReference type="AlphaFoldDB" id="A0A6U9Q628"/>
<evidence type="ECO:0000256" key="4">
    <source>
        <dbReference type="ARBA" id="ARBA00023242"/>
    </source>
</evidence>
<feature type="domain" description="WDHD1/CFT4 helical bundle" evidence="8">
    <location>
        <begin position="708"/>
        <end position="806"/>
    </location>
</feature>
<feature type="repeat" description="WD" evidence="5">
    <location>
        <begin position="56"/>
        <end position="87"/>
    </location>
</feature>
<dbReference type="SMART" id="SM00320">
    <property type="entry name" value="WD40"/>
    <property type="match status" value="5"/>
</dbReference>
<feature type="compositionally biased region" description="Acidic residues" evidence="6">
    <location>
        <begin position="333"/>
        <end position="354"/>
    </location>
</feature>
<dbReference type="GO" id="GO:0003682">
    <property type="term" value="F:chromatin binding"/>
    <property type="evidence" value="ECO:0007669"/>
    <property type="project" value="TreeGrafter"/>
</dbReference>
<evidence type="ECO:0000256" key="3">
    <source>
        <dbReference type="ARBA" id="ARBA00022737"/>
    </source>
</evidence>
<evidence type="ECO:0000256" key="5">
    <source>
        <dbReference type="PROSITE-ProRule" id="PRU00221"/>
    </source>
</evidence>
<keyword evidence="3" id="KW-0677">Repeat</keyword>
<keyword evidence="4" id="KW-0539">Nucleus</keyword>
<dbReference type="GO" id="GO:0000278">
    <property type="term" value="P:mitotic cell cycle"/>
    <property type="evidence" value="ECO:0007669"/>
    <property type="project" value="TreeGrafter"/>
</dbReference>
<dbReference type="PROSITE" id="PS50294">
    <property type="entry name" value="WD_REPEATS_REGION"/>
    <property type="match status" value="1"/>
</dbReference>
<dbReference type="PANTHER" id="PTHR19932:SF10">
    <property type="entry name" value="WD REPEAT AND HMG-BOX DNA-BINDING PROTEIN 1"/>
    <property type="match status" value="1"/>
</dbReference>
<evidence type="ECO:0000313" key="11">
    <source>
        <dbReference type="EMBL" id="CAE0606695.1"/>
    </source>
</evidence>
<feature type="region of interest" description="Disordered" evidence="6">
    <location>
        <begin position="309"/>
        <end position="414"/>
    </location>
</feature>